<gene>
    <name evidence="2" type="ORF">HGI30_17245</name>
</gene>
<feature type="region of interest" description="Disordered" evidence="1">
    <location>
        <begin position="58"/>
        <end position="78"/>
    </location>
</feature>
<keyword evidence="3" id="KW-1185">Reference proteome</keyword>
<protein>
    <submittedName>
        <fullName evidence="2">Uncharacterized protein</fullName>
    </submittedName>
</protein>
<dbReference type="EMBL" id="CP051428">
    <property type="protein sequence ID" value="QJC53146.1"/>
    <property type="molecule type" value="Genomic_DNA"/>
</dbReference>
<dbReference type="KEGG" id="palr:HGI30_17245"/>
<feature type="compositionally biased region" description="Low complexity" evidence="1">
    <location>
        <begin position="59"/>
        <end position="78"/>
    </location>
</feature>
<evidence type="ECO:0000313" key="2">
    <source>
        <dbReference type="EMBL" id="QJC53146.1"/>
    </source>
</evidence>
<sequence length="156" mass="16799">MNGKGLHTYSFQTDLVIEASTREAAEALLRERLDAAGVSRYRIGKGSLIGFTVLPDTDAPAPSESSASGPAAPAEVPASASAAADGLRDLALDLIRRCVQDSRLVRLSINRGKGVRLSVPCRILRLDEQDSLLTVYHVDEKQVYTFGIGEIDDFLL</sequence>
<dbReference type="Proteomes" id="UP000502136">
    <property type="component" value="Chromosome"/>
</dbReference>
<accession>A0A6H2H152</accession>
<evidence type="ECO:0000313" key="3">
    <source>
        <dbReference type="Proteomes" id="UP000502136"/>
    </source>
</evidence>
<dbReference type="AlphaFoldDB" id="A0A6H2H152"/>
<evidence type="ECO:0000256" key="1">
    <source>
        <dbReference type="SAM" id="MobiDB-lite"/>
    </source>
</evidence>
<reference evidence="2 3" key="1">
    <citation type="submission" date="2020-04" db="EMBL/GenBank/DDBJ databases">
        <title>Novel Paenibacillus strain UniB2 isolated from commercial digestive syrup.</title>
        <authorList>
            <person name="Thorat V."/>
            <person name="Kirdat K."/>
            <person name="Tiwarekar B."/>
            <person name="Yadav A."/>
        </authorList>
    </citation>
    <scope>NUCLEOTIDE SEQUENCE [LARGE SCALE GENOMIC DNA]</scope>
    <source>
        <strain evidence="2 3">UniB2</strain>
    </source>
</reference>
<name>A0A6H2H152_9BACL</name>
<proteinExistence type="predicted"/>
<organism evidence="2 3">
    <name type="scientific">Paenibacillus albicereus</name>
    <dbReference type="NCBI Taxonomy" id="2726185"/>
    <lineage>
        <taxon>Bacteria</taxon>
        <taxon>Bacillati</taxon>
        <taxon>Bacillota</taxon>
        <taxon>Bacilli</taxon>
        <taxon>Bacillales</taxon>
        <taxon>Paenibacillaceae</taxon>
        <taxon>Paenibacillus</taxon>
    </lineage>
</organism>
<dbReference type="RefSeq" id="WP_168908688.1">
    <property type="nucleotide sequence ID" value="NZ_CP051428.1"/>
</dbReference>